<gene>
    <name evidence="1" type="ORF">ENP47_07020</name>
</gene>
<name>A0A7C1FQ76_THERO</name>
<comment type="caution">
    <text evidence="1">The sequence shown here is derived from an EMBL/GenBank/DDBJ whole genome shotgun (WGS) entry which is preliminary data.</text>
</comment>
<sequence>MLHCAQNALRERRFIVYCPQCGQHIAEDRDVCPVCGAVLSGEVASTSTCPSCGAPRAPDDTYCRRCGAVLPLDLSALGGLQEGTTIAGALSDAALPEWLRGDEPSAPGGELEWLSEAELPDWLREPGESLPVAAEPVGQERVVVPPVSPVWTRLSDVEAVAPTVFAPLPLLSLPAIRAELANAPAVAASESAAGRRAARLALVVALAVLIGVAVYILWLSR</sequence>
<dbReference type="Pfam" id="PF12773">
    <property type="entry name" value="DZR"/>
    <property type="match status" value="1"/>
</dbReference>
<dbReference type="InterPro" id="IPR025874">
    <property type="entry name" value="DZR"/>
</dbReference>
<organism evidence="1">
    <name type="scientific">Thermomicrobium roseum</name>
    <dbReference type="NCBI Taxonomy" id="500"/>
    <lineage>
        <taxon>Bacteria</taxon>
        <taxon>Pseudomonadati</taxon>
        <taxon>Thermomicrobiota</taxon>
        <taxon>Thermomicrobia</taxon>
        <taxon>Thermomicrobiales</taxon>
        <taxon>Thermomicrobiaceae</taxon>
        <taxon>Thermomicrobium</taxon>
    </lineage>
</organism>
<proteinExistence type="predicted"/>
<protein>
    <submittedName>
        <fullName evidence="1">Uncharacterized protein</fullName>
    </submittedName>
</protein>
<dbReference type="EMBL" id="DSJL01000011">
    <property type="protein sequence ID" value="HEF65332.1"/>
    <property type="molecule type" value="Genomic_DNA"/>
</dbReference>
<dbReference type="AlphaFoldDB" id="A0A7C1FQ76"/>
<reference evidence="1" key="1">
    <citation type="journal article" date="2020" name="mSystems">
        <title>Genome- and Community-Level Interaction Insights into Carbon Utilization and Element Cycling Functions of Hydrothermarchaeota in Hydrothermal Sediment.</title>
        <authorList>
            <person name="Zhou Z."/>
            <person name="Liu Y."/>
            <person name="Xu W."/>
            <person name="Pan J."/>
            <person name="Luo Z.H."/>
            <person name="Li M."/>
        </authorList>
    </citation>
    <scope>NUCLEOTIDE SEQUENCE [LARGE SCALE GENOMIC DNA]</scope>
    <source>
        <strain evidence="1">SpSt-222</strain>
    </source>
</reference>
<evidence type="ECO:0000313" key="1">
    <source>
        <dbReference type="EMBL" id="HEF65332.1"/>
    </source>
</evidence>
<accession>A0A7C1FQ76</accession>